<evidence type="ECO:0000313" key="2">
    <source>
        <dbReference type="Proteomes" id="UP000634011"/>
    </source>
</evidence>
<reference evidence="1" key="1">
    <citation type="submission" date="2020-08" db="EMBL/GenBank/DDBJ databases">
        <title>Novel species isolated from subtropical streams in China.</title>
        <authorList>
            <person name="Lu H."/>
        </authorList>
    </citation>
    <scope>NUCLEOTIDE SEQUENCE</scope>
    <source>
        <strain evidence="1">KACC 12607</strain>
    </source>
</reference>
<dbReference type="Proteomes" id="UP000634011">
    <property type="component" value="Unassembled WGS sequence"/>
</dbReference>
<proteinExistence type="predicted"/>
<organism evidence="1 2">
    <name type="scientific">Undibacterium jejuense</name>
    <dbReference type="NCBI Taxonomy" id="1344949"/>
    <lineage>
        <taxon>Bacteria</taxon>
        <taxon>Pseudomonadati</taxon>
        <taxon>Pseudomonadota</taxon>
        <taxon>Betaproteobacteria</taxon>
        <taxon>Burkholderiales</taxon>
        <taxon>Oxalobacteraceae</taxon>
        <taxon>Undibacterium</taxon>
    </lineage>
</organism>
<comment type="caution">
    <text evidence="1">The sequence shown here is derived from an EMBL/GenBank/DDBJ whole genome shotgun (WGS) entry which is preliminary data.</text>
</comment>
<accession>A0A923KMU1</accession>
<gene>
    <name evidence="1" type="ORF">H8K32_00185</name>
</gene>
<name>A0A923KMU1_9BURK</name>
<evidence type="ECO:0000313" key="1">
    <source>
        <dbReference type="EMBL" id="MBC3860504.1"/>
    </source>
</evidence>
<dbReference type="AlphaFoldDB" id="A0A923KMU1"/>
<keyword evidence="2" id="KW-1185">Reference proteome</keyword>
<protein>
    <submittedName>
        <fullName evidence="1">DUF4844 domain-containing protein</fullName>
    </submittedName>
</protein>
<dbReference type="RefSeq" id="WP_186910451.1">
    <property type="nucleotide sequence ID" value="NZ_JACOFV010000001.1"/>
</dbReference>
<dbReference type="EMBL" id="JACOFV010000001">
    <property type="protein sequence ID" value="MBC3860504.1"/>
    <property type="molecule type" value="Genomic_DNA"/>
</dbReference>
<sequence>MLRENGRTAGISKIVSELGTFQNYLDTCPLENFGGDIDLIGIWYKVSDVSEVKLNFVKVRKPYKLRTMIVGKSILFKGFLEIELLAPKIIENIIDIKEIFEVIFSALDIFSVDIKKKIDGFDIKKLISYLKKFSSDWIRNEKEKIEFNSQTLFEKHIVVPDNDNDENFRKLATPIDNFLESNFVSNDAALIFLEDQKLNISDNTIRELKNLLKQREIFALTQIRSIDQYRLINNDLNAILSVIINGIENHPEKRWFFETLKPFLETVIMEDTEVREVIAVEIEKMMDILGIVSSDGFVSIYL</sequence>
<dbReference type="Gene3D" id="1.20.1480.40">
    <property type="entry name" value="Uncharacterised protein PF16133, DUF4844"/>
    <property type="match status" value="1"/>
</dbReference>
<dbReference type="InterPro" id="IPR038360">
    <property type="entry name" value="DUF4844_sf"/>
</dbReference>